<evidence type="ECO:0000256" key="1">
    <source>
        <dbReference type="SAM" id="Phobius"/>
    </source>
</evidence>
<sequence>MRRATAALLLTATVAGNEFVPNGSAACPCIDPWLNINSLGANAPRAVGVHDCDIERDGDRFCFPTSYGSHGCAAYDANLTPECTRSDSPPAWCTNMWCYVDLANCNRSFVSSPFFSDVRMNLTCDGCGDSCKDSLALSYTTCGYLDKYASSREGVRNSLQRFAASQPNGKLRVSFPDDSSSQYTVVGQNPYPPGGQRSGVKVEPGKGVGGTGRSGSILVFFAEIFRQYNVSWVHVPISERSRAFAPLSSYSACTHDVAIGHTDMCWGNFWATSERRQMVTFSSAMYEDEFFVIVPLGKADNSLWTSITKPFDPFTPSLWIMIFCVFGTVGVTLTWENYSHESWWTFATQMMPIAILKGLNAYNLGEVQVKYRTSGSWLTAFFVGFTFQVLITGYTAVVTNTLLTAGTTKVSSFEETINRGLRICVSSPMIPGLVAQYPKMAPLIVEMKNGATLAGMDEDLCDAAIIQEDAWRGARYFGQTLACSTKGRLRETVTILANSIPIRKEIEQAVSYAITREVEAGTYIRLRDEARRNYTYGLCVEAETHRGRSQFGLEDLGGPLMFLGCAAFISVLITRFGMVSARAADRIKERLDKDHDGNVTGAEVVHAVVDSVIHLGHHAEQVRGNMRNSLYGDHPRISVLNKRIRKQSLQLNDALSLCDPSGERETAGILLNI</sequence>
<evidence type="ECO:0000313" key="3">
    <source>
        <dbReference type="EMBL" id="KAL1522463.1"/>
    </source>
</evidence>
<keyword evidence="1" id="KW-0472">Membrane</keyword>
<feature type="transmembrane region" description="Helical" evidence="1">
    <location>
        <begin position="377"/>
        <end position="397"/>
    </location>
</feature>
<keyword evidence="1" id="KW-1133">Transmembrane helix</keyword>
<evidence type="ECO:0000256" key="2">
    <source>
        <dbReference type="SAM" id="SignalP"/>
    </source>
</evidence>
<protein>
    <recommendedName>
        <fullName evidence="5">EF-hand domain-containing protein</fullName>
    </recommendedName>
</protein>
<gene>
    <name evidence="3" type="ORF">AB1Y20_017451</name>
</gene>
<evidence type="ECO:0008006" key="5">
    <source>
        <dbReference type="Google" id="ProtNLM"/>
    </source>
</evidence>
<dbReference type="AlphaFoldDB" id="A0AB34JND7"/>
<feature type="transmembrane region" description="Helical" evidence="1">
    <location>
        <begin position="318"/>
        <end position="335"/>
    </location>
</feature>
<keyword evidence="2" id="KW-0732">Signal</keyword>
<organism evidence="3 4">
    <name type="scientific">Prymnesium parvum</name>
    <name type="common">Toxic golden alga</name>
    <dbReference type="NCBI Taxonomy" id="97485"/>
    <lineage>
        <taxon>Eukaryota</taxon>
        <taxon>Haptista</taxon>
        <taxon>Haptophyta</taxon>
        <taxon>Prymnesiophyceae</taxon>
        <taxon>Prymnesiales</taxon>
        <taxon>Prymnesiaceae</taxon>
        <taxon>Prymnesium</taxon>
    </lineage>
</organism>
<dbReference type="EMBL" id="JBGBPQ010000006">
    <property type="protein sequence ID" value="KAL1522463.1"/>
    <property type="molecule type" value="Genomic_DNA"/>
</dbReference>
<feature type="chain" id="PRO_5044191672" description="EF-hand domain-containing protein" evidence="2">
    <location>
        <begin position="17"/>
        <end position="673"/>
    </location>
</feature>
<proteinExistence type="predicted"/>
<comment type="caution">
    <text evidence="3">The sequence shown here is derived from an EMBL/GenBank/DDBJ whole genome shotgun (WGS) entry which is preliminary data.</text>
</comment>
<keyword evidence="4" id="KW-1185">Reference proteome</keyword>
<keyword evidence="1" id="KW-0812">Transmembrane</keyword>
<name>A0AB34JND7_PRYPA</name>
<accession>A0AB34JND7</accession>
<dbReference type="InterPro" id="IPR018247">
    <property type="entry name" value="EF_Hand_1_Ca_BS"/>
</dbReference>
<dbReference type="Proteomes" id="UP001515480">
    <property type="component" value="Unassembled WGS sequence"/>
</dbReference>
<evidence type="ECO:0000313" key="4">
    <source>
        <dbReference type="Proteomes" id="UP001515480"/>
    </source>
</evidence>
<feature type="transmembrane region" description="Helical" evidence="1">
    <location>
        <begin position="560"/>
        <end position="581"/>
    </location>
</feature>
<dbReference type="SUPFAM" id="SSF53850">
    <property type="entry name" value="Periplasmic binding protein-like II"/>
    <property type="match status" value="1"/>
</dbReference>
<feature type="signal peptide" evidence="2">
    <location>
        <begin position="1"/>
        <end position="16"/>
    </location>
</feature>
<reference evidence="3 4" key="1">
    <citation type="journal article" date="2024" name="Science">
        <title>Giant polyketide synthase enzymes in the biosynthesis of giant marine polyether toxins.</title>
        <authorList>
            <person name="Fallon T.R."/>
            <person name="Shende V.V."/>
            <person name="Wierzbicki I.H."/>
            <person name="Pendleton A.L."/>
            <person name="Watervoot N.F."/>
            <person name="Auber R.P."/>
            <person name="Gonzalez D.J."/>
            <person name="Wisecaver J.H."/>
            <person name="Moore B.S."/>
        </authorList>
    </citation>
    <scope>NUCLEOTIDE SEQUENCE [LARGE SCALE GENOMIC DNA]</scope>
    <source>
        <strain evidence="3 4">12B1</strain>
    </source>
</reference>
<dbReference type="PROSITE" id="PS00018">
    <property type="entry name" value="EF_HAND_1"/>
    <property type="match status" value="1"/>
</dbReference>